<dbReference type="EMBL" id="LR796504">
    <property type="protein sequence ID" value="CAB4148523.1"/>
    <property type="molecule type" value="Genomic_DNA"/>
</dbReference>
<name>A0A6J5R1C7_9CAUD</name>
<gene>
    <name evidence="2" type="ORF">UFOVP1027_16</name>
    <name evidence="3" type="ORF">UFOVP1182_34</name>
    <name evidence="4" type="ORF">UFOVP1632_50</name>
    <name evidence="1" type="ORF">UFOVP530_16</name>
</gene>
<dbReference type="EMBL" id="LR796974">
    <property type="protein sequence ID" value="CAB4178890.1"/>
    <property type="molecule type" value="Genomic_DNA"/>
</dbReference>
<protein>
    <submittedName>
        <fullName evidence="3">Uncharacterized protein</fullName>
    </submittedName>
</protein>
<accession>A0A6J5R1C7</accession>
<evidence type="ECO:0000313" key="2">
    <source>
        <dbReference type="EMBL" id="CAB4178890.1"/>
    </source>
</evidence>
<evidence type="ECO:0000313" key="4">
    <source>
        <dbReference type="EMBL" id="CAB4220661.1"/>
    </source>
</evidence>
<sequence length="389" mass="44510">MASQWRIYDNDIKYFLNNSNETNNTKIAKLVLEKNNITINAFNAEELSRYVLRNRNKIQLQEHNQGVINACENLGVDPSTTPMLWLKSKNESIRVTNPLFVKQDEVLLSTLRDNLIQDLQDYIPKFPKLERIVNSDSYLLVIDPADIHIGKLCSAFESGESYNNQIAVQRVLSGVRGILNKVSSFHIDKILFIGGNDILHIDNPQRTTTSGTPQDTDGMWHSNFLIAKQLYVDVLELLLTVADVHFTFNPSNHDYTNGFFLAQVIETYFKSCENITFDCSIAHRKAFQYHNNLIGTTHGDGAKQIDLPLLMAVEYPSEWSKTKHRYIYTHHVHHKTSKDYIGITVESLRSPSGTDSWHHRNGYQHAPKAVEAFLHCKDNGQIARITHIF</sequence>
<proteinExistence type="predicted"/>
<reference evidence="3" key="1">
    <citation type="submission" date="2020-05" db="EMBL/GenBank/DDBJ databases">
        <authorList>
            <person name="Chiriac C."/>
            <person name="Salcher M."/>
            <person name="Ghai R."/>
            <person name="Kavagutti S V."/>
        </authorList>
    </citation>
    <scope>NUCLEOTIDE SEQUENCE</scope>
</reference>
<dbReference type="EMBL" id="LR797498">
    <property type="protein sequence ID" value="CAB4220661.1"/>
    <property type="molecule type" value="Genomic_DNA"/>
</dbReference>
<organism evidence="3">
    <name type="scientific">uncultured Caudovirales phage</name>
    <dbReference type="NCBI Taxonomy" id="2100421"/>
    <lineage>
        <taxon>Viruses</taxon>
        <taxon>Duplodnaviria</taxon>
        <taxon>Heunggongvirae</taxon>
        <taxon>Uroviricota</taxon>
        <taxon>Caudoviricetes</taxon>
        <taxon>Peduoviridae</taxon>
        <taxon>Maltschvirus</taxon>
        <taxon>Maltschvirus maltsch</taxon>
    </lineage>
</organism>
<evidence type="ECO:0000313" key="1">
    <source>
        <dbReference type="EMBL" id="CAB4148523.1"/>
    </source>
</evidence>
<evidence type="ECO:0000313" key="3">
    <source>
        <dbReference type="EMBL" id="CAB4188456.1"/>
    </source>
</evidence>
<dbReference type="EMBL" id="LR797121">
    <property type="protein sequence ID" value="CAB4188456.1"/>
    <property type="molecule type" value="Genomic_DNA"/>
</dbReference>